<evidence type="ECO:0000313" key="7">
    <source>
        <dbReference type="Proteomes" id="UP000308133"/>
    </source>
</evidence>
<evidence type="ECO:0000256" key="1">
    <source>
        <dbReference type="ARBA" id="ARBA00010086"/>
    </source>
</evidence>
<dbReference type="PANTHER" id="PTHR12303">
    <property type="entry name" value="CARNOSINE N-METHYLTRANSFERASE"/>
    <property type="match status" value="1"/>
</dbReference>
<evidence type="ECO:0000256" key="5">
    <source>
        <dbReference type="ARBA" id="ARBA00022691"/>
    </source>
</evidence>
<sequence length="404" mass="45119">MASEHQKDLEIDPLDDPEERRVLFAALDSFRQYRHAAHYNITHLRRQSFYALPSAHSNLLSKPPFNLTKTFQAVDDAIDFNANIAEAALAVGLETYGVDPDSDEWKGKATPGDMDKARSTIRQLYRDWSEEAGQERDAAFVPMISALNSTYSTIPPAKRGNVNVLVPGAGLGRLVLDICAAGYSVEGNEISYHQLLMSNWILNHQTAAKHYELYPWALSFSNHLSRANQLQRVLIPDVTAGSHLQECAALAGSEIHPFQRMSMSSGDFCVLYKSDEYKESFDAVLTCFFIDTAPNLIAYIEAVRSCLRTGGVWINMGPLLWHFEGGNKHEKGKKASSKDVDADLGIGEAGSFELTDDEVIALMKSFGFDVVQHDNHSHQTGYIQSPRSMLQNIYRPSFWVLAKR</sequence>
<keyword evidence="4" id="KW-0808">Transferase</keyword>
<dbReference type="GO" id="GO:0030735">
    <property type="term" value="F:carnosine N-methyltransferase activity"/>
    <property type="evidence" value="ECO:0007669"/>
    <property type="project" value="UniProtKB-EC"/>
</dbReference>
<keyword evidence="3" id="KW-0489">Methyltransferase</keyword>
<dbReference type="Pfam" id="PF07942">
    <property type="entry name" value="CARME"/>
    <property type="match status" value="1"/>
</dbReference>
<protein>
    <recommendedName>
        <fullName evidence="2">carnosine N-methyltransferase</fullName>
        <ecNumber evidence="2">2.1.1.22</ecNumber>
    </recommendedName>
</protein>
<dbReference type="EC" id="2.1.1.22" evidence="2"/>
<keyword evidence="5" id="KW-0949">S-adenosyl-L-methionine</keyword>
<dbReference type="EMBL" id="PTQR01000004">
    <property type="protein sequence ID" value="TKX27376.1"/>
    <property type="molecule type" value="Genomic_DNA"/>
</dbReference>
<evidence type="ECO:0000256" key="3">
    <source>
        <dbReference type="ARBA" id="ARBA00022603"/>
    </source>
</evidence>
<gene>
    <name evidence="6" type="ORF">C1H76_0213</name>
</gene>
<dbReference type="Proteomes" id="UP000308133">
    <property type="component" value="Unassembled WGS sequence"/>
</dbReference>
<dbReference type="PANTHER" id="PTHR12303:SF6">
    <property type="entry name" value="CARNOSINE N-METHYLTRANSFERASE"/>
    <property type="match status" value="1"/>
</dbReference>
<dbReference type="GO" id="GO:0032259">
    <property type="term" value="P:methylation"/>
    <property type="evidence" value="ECO:0007669"/>
    <property type="project" value="UniProtKB-KW"/>
</dbReference>
<name>A0A4U7BE81_9PEZI</name>
<dbReference type="Gene3D" id="3.40.50.150">
    <property type="entry name" value="Vaccinia Virus protein VP39"/>
    <property type="match status" value="1"/>
</dbReference>
<evidence type="ECO:0000256" key="2">
    <source>
        <dbReference type="ARBA" id="ARBA00012003"/>
    </source>
</evidence>
<dbReference type="SUPFAM" id="SSF53335">
    <property type="entry name" value="S-adenosyl-L-methionine-dependent methyltransferases"/>
    <property type="match status" value="1"/>
</dbReference>
<dbReference type="AlphaFoldDB" id="A0A4U7BE81"/>
<evidence type="ECO:0000256" key="4">
    <source>
        <dbReference type="ARBA" id="ARBA00022679"/>
    </source>
</evidence>
<evidence type="ECO:0000313" key="6">
    <source>
        <dbReference type="EMBL" id="TKX27376.1"/>
    </source>
</evidence>
<dbReference type="InterPro" id="IPR012901">
    <property type="entry name" value="CARME"/>
</dbReference>
<reference evidence="6 7" key="1">
    <citation type="submission" date="2018-02" db="EMBL/GenBank/DDBJ databases">
        <title>Draft genome sequences of Elsinoe sp., causing black scab on jojoba.</title>
        <authorList>
            <person name="Stodart B."/>
            <person name="Jeffress S."/>
            <person name="Ash G."/>
            <person name="Arun Chinnappa K."/>
        </authorList>
    </citation>
    <scope>NUCLEOTIDE SEQUENCE [LARGE SCALE GENOMIC DNA]</scope>
    <source>
        <strain evidence="6 7">Hillstone_2</strain>
    </source>
</reference>
<organism evidence="6 7">
    <name type="scientific">Elsinoe australis</name>
    <dbReference type="NCBI Taxonomy" id="40998"/>
    <lineage>
        <taxon>Eukaryota</taxon>
        <taxon>Fungi</taxon>
        <taxon>Dikarya</taxon>
        <taxon>Ascomycota</taxon>
        <taxon>Pezizomycotina</taxon>
        <taxon>Dothideomycetes</taxon>
        <taxon>Dothideomycetidae</taxon>
        <taxon>Myriangiales</taxon>
        <taxon>Elsinoaceae</taxon>
        <taxon>Elsinoe</taxon>
    </lineage>
</organism>
<comment type="caution">
    <text evidence="6">The sequence shown here is derived from an EMBL/GenBank/DDBJ whole genome shotgun (WGS) entry which is preliminary data.</text>
</comment>
<accession>A0A4U7BE81</accession>
<dbReference type="InterPro" id="IPR029063">
    <property type="entry name" value="SAM-dependent_MTases_sf"/>
</dbReference>
<proteinExistence type="inferred from homology"/>
<dbReference type="SMART" id="SM01296">
    <property type="entry name" value="N2227"/>
    <property type="match status" value="1"/>
</dbReference>
<comment type="similarity">
    <text evidence="1">Belongs to the carnosine N-methyltransferase family.</text>
</comment>